<evidence type="ECO:0000256" key="3">
    <source>
        <dbReference type="ARBA" id="ARBA00022827"/>
    </source>
</evidence>
<dbReference type="Pfam" id="PF01494">
    <property type="entry name" value="FAD_binding_3"/>
    <property type="match status" value="1"/>
</dbReference>
<dbReference type="Pfam" id="PF21274">
    <property type="entry name" value="Rng_hyd_C"/>
    <property type="match status" value="1"/>
</dbReference>
<evidence type="ECO:0000313" key="6">
    <source>
        <dbReference type="Proteomes" id="UP000542674"/>
    </source>
</evidence>
<dbReference type="GO" id="GO:0016709">
    <property type="term" value="F:oxidoreductase activity, acting on paired donors, with incorporation or reduction of molecular oxygen, NAD(P)H as one donor, and incorporation of one atom of oxygen"/>
    <property type="evidence" value="ECO:0007669"/>
    <property type="project" value="UniProtKB-ARBA"/>
</dbReference>
<dbReference type="Gene3D" id="3.30.70.2450">
    <property type="match status" value="1"/>
</dbReference>
<dbReference type="Proteomes" id="UP000542674">
    <property type="component" value="Unassembled WGS sequence"/>
</dbReference>
<feature type="domain" description="FAD-binding" evidence="4">
    <location>
        <begin position="10"/>
        <end position="342"/>
    </location>
</feature>
<organism evidence="5 6">
    <name type="scientific">Saccharothrix violaceirubra</name>
    <dbReference type="NCBI Taxonomy" id="413306"/>
    <lineage>
        <taxon>Bacteria</taxon>
        <taxon>Bacillati</taxon>
        <taxon>Actinomycetota</taxon>
        <taxon>Actinomycetes</taxon>
        <taxon>Pseudonocardiales</taxon>
        <taxon>Pseudonocardiaceae</taxon>
        <taxon>Saccharothrix</taxon>
    </lineage>
</organism>
<dbReference type="InterPro" id="IPR002938">
    <property type="entry name" value="FAD-bd"/>
</dbReference>
<comment type="caution">
    <text evidence="5">The sequence shown here is derived from an EMBL/GenBank/DDBJ whole genome shotgun (WGS) entry which is preliminary data.</text>
</comment>
<evidence type="ECO:0000256" key="1">
    <source>
        <dbReference type="ARBA" id="ARBA00001974"/>
    </source>
</evidence>
<dbReference type="PANTHER" id="PTHR43004">
    <property type="entry name" value="TRK SYSTEM POTASSIUM UPTAKE PROTEIN"/>
    <property type="match status" value="1"/>
</dbReference>
<accession>A0A7W7T679</accession>
<dbReference type="RefSeq" id="WP_184669747.1">
    <property type="nucleotide sequence ID" value="NZ_BAABAI010000002.1"/>
</dbReference>
<dbReference type="EMBL" id="JACHJS010000001">
    <property type="protein sequence ID" value="MBB4965985.1"/>
    <property type="molecule type" value="Genomic_DNA"/>
</dbReference>
<keyword evidence="3" id="KW-0274">FAD</keyword>
<dbReference type="PRINTS" id="PR00420">
    <property type="entry name" value="RNGMNOXGNASE"/>
</dbReference>
<evidence type="ECO:0000313" key="5">
    <source>
        <dbReference type="EMBL" id="MBB4965985.1"/>
    </source>
</evidence>
<evidence type="ECO:0000256" key="2">
    <source>
        <dbReference type="ARBA" id="ARBA00022630"/>
    </source>
</evidence>
<sequence>MDSSPTSADFDVIIAGCGPTGAMLAAELRLHDVRVLVLEQETEPVSFVRIVGLHIRSIELMAMRGLLDRLLDHGRRRPAAGLFAAIPAPEPAGLDSAHAYLLGIPQPVLVRLLEEHAVDLGARVRRGRAVTGIEQDDDGVTVTTADGERLRARYLVGCDGGRSTVRKLLGVGFPGEPSRTDTLMGEMAVDAPPDEIAAAVAEARKTDRSFSLTPFGDGMHRVVVSLKGLGDRTEPPTLDDFARRLRAVAGTDFGVHSPRWLSRFGDATRLADRYRVGRVLLAGDAAHVHPPAGGQGLNLGVQDAVNLGWKLAAHVRGRAPEGLLDTYESERRPVAQDVLDNTRAQVEIQSDGPGARAVRRLLTELMAVEEVNRLLIGKIIAIDLRYDFGAGPDLVGRRLRDVDVASGRLYDLLRRGRGLLLDRIGGLGVGDWSDRVDHLADATAAVDVPALLLRPDGHVAWVGDDQRELDGHLTRWFG</sequence>
<keyword evidence="2" id="KW-0285">Flavoprotein</keyword>
<dbReference type="Gene3D" id="3.40.30.120">
    <property type="match status" value="1"/>
</dbReference>
<keyword evidence="6" id="KW-1185">Reference proteome</keyword>
<dbReference type="InterPro" id="IPR050641">
    <property type="entry name" value="RIFMO-like"/>
</dbReference>
<dbReference type="GO" id="GO:0071949">
    <property type="term" value="F:FAD binding"/>
    <property type="evidence" value="ECO:0007669"/>
    <property type="project" value="InterPro"/>
</dbReference>
<dbReference type="Gene3D" id="3.50.50.60">
    <property type="entry name" value="FAD/NAD(P)-binding domain"/>
    <property type="match status" value="1"/>
</dbReference>
<proteinExistence type="predicted"/>
<dbReference type="SUPFAM" id="SSF51905">
    <property type="entry name" value="FAD/NAD(P)-binding domain"/>
    <property type="match status" value="1"/>
</dbReference>
<evidence type="ECO:0000259" key="4">
    <source>
        <dbReference type="Pfam" id="PF01494"/>
    </source>
</evidence>
<comment type="cofactor">
    <cofactor evidence="1">
        <name>FAD</name>
        <dbReference type="ChEBI" id="CHEBI:57692"/>
    </cofactor>
</comment>
<dbReference type="InterPro" id="IPR036188">
    <property type="entry name" value="FAD/NAD-bd_sf"/>
</dbReference>
<dbReference type="PANTHER" id="PTHR43004:SF19">
    <property type="entry name" value="BINDING MONOOXYGENASE, PUTATIVE (JCVI)-RELATED"/>
    <property type="match status" value="1"/>
</dbReference>
<protein>
    <submittedName>
        <fullName evidence="5">2-polyprenyl-6-methoxyphenol hydroxylase-like FAD-dependent oxidoreductase</fullName>
    </submittedName>
</protein>
<dbReference type="AlphaFoldDB" id="A0A7W7T679"/>
<reference evidence="5 6" key="1">
    <citation type="submission" date="2020-08" db="EMBL/GenBank/DDBJ databases">
        <title>Sequencing the genomes of 1000 actinobacteria strains.</title>
        <authorList>
            <person name="Klenk H.-P."/>
        </authorList>
    </citation>
    <scope>NUCLEOTIDE SEQUENCE [LARGE SCALE GENOMIC DNA]</scope>
    <source>
        <strain evidence="5 6">DSM 45084</strain>
    </source>
</reference>
<name>A0A7W7T679_9PSEU</name>
<gene>
    <name evidence="5" type="ORF">F4559_003344</name>
</gene>